<dbReference type="AlphaFoldDB" id="A0A8S9HQF7"/>
<evidence type="ECO:0000313" key="1">
    <source>
        <dbReference type="EMBL" id="KAF2560193.1"/>
    </source>
</evidence>
<organism evidence="1">
    <name type="scientific">Brassica cretica</name>
    <name type="common">Mustard</name>
    <dbReference type="NCBI Taxonomy" id="69181"/>
    <lineage>
        <taxon>Eukaryota</taxon>
        <taxon>Viridiplantae</taxon>
        <taxon>Streptophyta</taxon>
        <taxon>Embryophyta</taxon>
        <taxon>Tracheophyta</taxon>
        <taxon>Spermatophyta</taxon>
        <taxon>Magnoliopsida</taxon>
        <taxon>eudicotyledons</taxon>
        <taxon>Gunneridae</taxon>
        <taxon>Pentapetalae</taxon>
        <taxon>rosids</taxon>
        <taxon>malvids</taxon>
        <taxon>Brassicales</taxon>
        <taxon>Brassicaceae</taxon>
        <taxon>Brassiceae</taxon>
        <taxon>Brassica</taxon>
    </lineage>
</organism>
<accession>A0A8S9HQF7</accession>
<gene>
    <name evidence="1" type="ORF">F2Q70_00014614</name>
</gene>
<name>A0A8S9HQF7_BRACR</name>
<protein>
    <submittedName>
        <fullName evidence="1">Uncharacterized protein</fullName>
    </submittedName>
</protein>
<reference evidence="1" key="1">
    <citation type="submission" date="2019-12" db="EMBL/GenBank/DDBJ databases">
        <title>Genome sequencing and annotation of Brassica cretica.</title>
        <authorList>
            <person name="Studholme D.J."/>
            <person name="Sarris P.F."/>
        </authorList>
    </citation>
    <scope>NUCLEOTIDE SEQUENCE</scope>
    <source>
        <strain evidence="1">PFS-102/07</strain>
        <tissue evidence="1">Leaf</tissue>
    </source>
</reference>
<dbReference type="EMBL" id="QGKY02001250">
    <property type="protein sequence ID" value="KAF2560193.1"/>
    <property type="molecule type" value="Genomic_DNA"/>
</dbReference>
<proteinExistence type="predicted"/>
<comment type="caution">
    <text evidence="1">The sequence shown here is derived from an EMBL/GenBank/DDBJ whole genome shotgun (WGS) entry which is preliminary data.</text>
</comment>
<sequence length="172" mass="19333">MSVIVEYCLIDTAIQWRALSVGLLPSRSIRRYTSSYSYPPSSSPLSSPLCFKASLWSNNRSGEQACTAYVMFKDSYSQETTVLLTVEWFIAHSKEPDFEQYILNFLSTAEAHQYGLLAEHYLRGRTRSQELGLAPFVVSDVQRWAASSVGMFPQVVLILVSVLYSGDRGQVL</sequence>